<reference evidence="11" key="1">
    <citation type="submission" date="2022-04" db="EMBL/GenBank/DDBJ databases">
        <title>Carnegiea gigantea Genome sequencing and assembly v2.</title>
        <authorList>
            <person name="Copetti D."/>
            <person name="Sanderson M.J."/>
            <person name="Burquez A."/>
            <person name="Wojciechowski M.F."/>
        </authorList>
    </citation>
    <scope>NUCLEOTIDE SEQUENCE</scope>
    <source>
        <strain evidence="11">SGP5-SGP5p</strain>
        <tissue evidence="11">Aerial part</tissue>
    </source>
</reference>
<feature type="compositionally biased region" description="Polar residues" evidence="7">
    <location>
        <begin position="541"/>
        <end position="553"/>
    </location>
</feature>
<name>A0A9Q1QTY7_9CARY</name>
<keyword evidence="4" id="KW-0805">Transcription regulation</keyword>
<dbReference type="SUPFAM" id="SSF63737">
    <property type="entry name" value="Leukotriene A4 hydrolase N-terminal domain"/>
    <property type="match status" value="1"/>
</dbReference>
<evidence type="ECO:0000256" key="6">
    <source>
        <dbReference type="ARBA" id="ARBA00023242"/>
    </source>
</evidence>
<evidence type="ECO:0000259" key="9">
    <source>
        <dbReference type="Pfam" id="PF25316"/>
    </source>
</evidence>
<comment type="subcellular location">
    <subcellularLocation>
        <location evidence="1">Nucleus</location>
    </subcellularLocation>
</comment>
<evidence type="ECO:0000256" key="3">
    <source>
        <dbReference type="ARBA" id="ARBA00017363"/>
    </source>
</evidence>
<proteinExistence type="inferred from homology"/>
<dbReference type="InterPro" id="IPR014782">
    <property type="entry name" value="Peptidase_M1_dom"/>
</dbReference>
<keyword evidence="5" id="KW-0804">Transcription</keyword>
<feature type="compositionally biased region" description="Basic and acidic residues" evidence="7">
    <location>
        <begin position="1408"/>
        <end position="1428"/>
    </location>
</feature>
<feature type="domain" description="Peptidase M1 membrane alanine aminopeptidase" evidence="8">
    <location>
        <begin position="287"/>
        <end position="479"/>
    </location>
</feature>
<dbReference type="SUPFAM" id="SSF48371">
    <property type="entry name" value="ARM repeat"/>
    <property type="match status" value="1"/>
</dbReference>
<evidence type="ECO:0000256" key="2">
    <source>
        <dbReference type="ARBA" id="ARBA00010937"/>
    </source>
</evidence>
<dbReference type="CDD" id="cd09839">
    <property type="entry name" value="M1_like_TAF2"/>
    <property type="match status" value="1"/>
</dbReference>
<protein>
    <recommendedName>
        <fullName evidence="3">Transcription initiation factor TFIID subunit 2</fullName>
    </recommendedName>
</protein>
<keyword evidence="6" id="KW-0539">Nucleus</keyword>
<dbReference type="InterPro" id="IPR037813">
    <property type="entry name" value="TAF2"/>
</dbReference>
<comment type="similarity">
    <text evidence="2">Belongs to the TAF2 family.</text>
</comment>
<sequence length="1513" mass="169647">MAKQRKPPKNEAAKPETTSDAVVLHQKLCLSVDIDNRRIYGYTELEIAVPDSGIIGLHAENLEIERVSVDGEPAEFDVFPHYQPVAIENRWCSVSSVSSAADAAGITYISALERELVPNLLILCRKPIDVGNPQQDQPTLENGGQANGEVKQNVKLIRIDYWVEKTEAGIHFNGNVVHTDNQIRRAHCWFPCMDDSLQRCCYDLEFTVPHDFVAVSNGSLLYQVLSKDDLPRKTFVYKLDTPVSARWISLVVAPFQILPDYHSSLLSHMCLPGSVSKLQYTVGFFYSAFRHYETYLKSPFPFGSYKQVFIAPEMVLSSVTLGASMSIFSSQILFDEKVIDQTISTWIKLAYALARQWFGVYITPETPSDEWLVEGIAGFLTDTFIKEFLGNNEVRYRRYKANCAVCKADDSGATTLSPSGSLRELYGTHSIGLYGRIRSWKSVAVLQMLEKQMGPDLFKGILRTIVSRAQDATRSLRTLSTKEFRHFANKLGNLERPFLKEFFHRWVETCGCPVLRMGFSYNKRKNMVELAACRECTASPNALQPTSAGTNDPGNREGDSGWPGMMTIKVHELDGTHDHLLPMAGDAWQLLEIKCHSRLAAKRFQKPKKGSKPDGSDDNGDAVTAVDIRSGTESPLLWVRADPEMEYLAEIHFNQPLQMWINQLEKDRDVVAQAQAIATLDELRNVPFPVINALANFVADSKAFWRVRIEAAFALAKTASEETDWVGMLQLIKFYRAKRFDPSIGLPKPNDFYDFPEYFVLEAIPHAVATVRTADKKSPREAVEFILQLLKYNDNSGNPYSDVFWLAALVEAVGELEFGPQKNAQQFKDRRKTTQHSEHSILGYLKGPVLLDSTPTALPQDSTTPDGCTDTPAPNEAYQSCTPYLQSLLKQIDRLLQFDRLMSSYNGILTISCIRTITQMAFKLSEFIPLDRVTELIKSFRDFKATWQVRIEASRALLDLEFYCKGIDAALILFIKYLVEEPSLRGQAKLGVHMIRLSEISAGSGLNDDVKSRTLVALLRLLEGRLAFCNVLLRHHLFCILQVLAGRCPTLYVIPRDHMRQMGYAEICSEQRNTFLAFINQIKPQDPPVDIHSPFHNGLVVQEAIKDVETTSNSQERRMQVNGLVVEEPPFDVDITSSSPEKKTEDNSLVVQEAVKDIDTVANDQEPKLPADGSAVQETLKGLDTVSNSQERKMPVVKIRVKQPTTSNRVDEGDNMTHERSQVAHKEIDQGASSSVSVDAPQRNAIEVVSASNQIIEEVNSCQGRGSQMTASIGSAKVAREGDDLGKDLQCTADSSSIPMLPQPDDRSSPNIVTRDDLVHKLDVENHDLLPRSSFPAEDVDGGSLSTANPDVHDKKEKKKKKDKDKKRKRDDPEYLERKRLKKEKKKREKERAKLLNDDTRLTPIDPLLDRRARDTTDIDDVRPRPSELEVLVTPSSSMSKNESGYQEGAVRLKPDAPSKNESEHREATIRLKPDEQSGPKIVLRTSETTRPGTETGRKIKIKIKKPGASGAS</sequence>
<dbReference type="GO" id="GO:0003682">
    <property type="term" value="F:chromatin binding"/>
    <property type="evidence" value="ECO:0007669"/>
    <property type="project" value="TreeGrafter"/>
</dbReference>
<feature type="compositionally biased region" description="Basic residues" evidence="7">
    <location>
        <begin position="1356"/>
        <end position="1369"/>
    </location>
</feature>
<feature type="compositionally biased region" description="Basic and acidic residues" evidence="7">
    <location>
        <begin position="1390"/>
        <end position="1401"/>
    </location>
</feature>
<dbReference type="GO" id="GO:0016251">
    <property type="term" value="F:RNA polymerase II general transcription initiation factor activity"/>
    <property type="evidence" value="ECO:0007669"/>
    <property type="project" value="TreeGrafter"/>
</dbReference>
<feature type="region of interest" description="Disordered" evidence="7">
    <location>
        <begin position="541"/>
        <end position="562"/>
    </location>
</feature>
<dbReference type="PANTHER" id="PTHR15137:SF9">
    <property type="entry name" value="TRANSCRIPTION INITIATION FACTOR TFIID SUBUNIT 2"/>
    <property type="match status" value="1"/>
</dbReference>
<dbReference type="Pfam" id="PF25577">
    <property type="entry name" value="TPR_TAF2_C"/>
    <property type="match status" value="1"/>
</dbReference>
<feature type="domain" description="Transcription initiation factor TFIID subunit 2 Ig-like" evidence="9">
    <location>
        <begin position="510"/>
        <end position="656"/>
    </location>
</feature>
<dbReference type="Proteomes" id="UP001153076">
    <property type="component" value="Unassembled WGS sequence"/>
</dbReference>
<dbReference type="GO" id="GO:0008237">
    <property type="term" value="F:metallopeptidase activity"/>
    <property type="evidence" value="ECO:0007669"/>
    <property type="project" value="InterPro"/>
</dbReference>
<dbReference type="InterPro" id="IPR027268">
    <property type="entry name" value="Peptidase_M4/M1_CTD_sf"/>
</dbReference>
<evidence type="ECO:0000313" key="12">
    <source>
        <dbReference type="Proteomes" id="UP001153076"/>
    </source>
</evidence>
<evidence type="ECO:0000259" key="8">
    <source>
        <dbReference type="Pfam" id="PF01433"/>
    </source>
</evidence>
<evidence type="ECO:0000256" key="7">
    <source>
        <dbReference type="SAM" id="MobiDB-lite"/>
    </source>
</evidence>
<accession>A0A9Q1QTY7</accession>
<dbReference type="GO" id="GO:0006367">
    <property type="term" value="P:transcription initiation at RNA polymerase II promoter"/>
    <property type="evidence" value="ECO:0007669"/>
    <property type="project" value="TreeGrafter"/>
</dbReference>
<feature type="region of interest" description="Disordered" evidence="7">
    <location>
        <begin position="1287"/>
        <end position="1312"/>
    </location>
</feature>
<dbReference type="Gene3D" id="1.10.390.10">
    <property type="entry name" value="Neutral Protease Domain 2"/>
    <property type="match status" value="1"/>
</dbReference>
<organism evidence="11 12">
    <name type="scientific">Carnegiea gigantea</name>
    <dbReference type="NCBI Taxonomy" id="171969"/>
    <lineage>
        <taxon>Eukaryota</taxon>
        <taxon>Viridiplantae</taxon>
        <taxon>Streptophyta</taxon>
        <taxon>Embryophyta</taxon>
        <taxon>Tracheophyta</taxon>
        <taxon>Spermatophyta</taxon>
        <taxon>Magnoliopsida</taxon>
        <taxon>eudicotyledons</taxon>
        <taxon>Gunneridae</taxon>
        <taxon>Pentapetalae</taxon>
        <taxon>Caryophyllales</taxon>
        <taxon>Cactineae</taxon>
        <taxon>Cactaceae</taxon>
        <taxon>Cactoideae</taxon>
        <taxon>Echinocereeae</taxon>
        <taxon>Carnegiea</taxon>
    </lineage>
</organism>
<feature type="domain" description="Transcription initiation factor TFIID subunit 2 TPR repeats" evidence="10">
    <location>
        <begin position="659"/>
        <end position="815"/>
    </location>
</feature>
<dbReference type="InterPro" id="IPR057345">
    <property type="entry name" value="Ig-like_TAF2"/>
</dbReference>
<keyword evidence="12" id="KW-1185">Reference proteome</keyword>
<dbReference type="OrthoDB" id="308861at2759"/>
<feature type="compositionally biased region" description="Basic and acidic residues" evidence="7">
    <location>
        <begin position="1451"/>
        <end position="1478"/>
    </location>
</feature>
<dbReference type="GO" id="GO:0000976">
    <property type="term" value="F:transcription cis-regulatory region binding"/>
    <property type="evidence" value="ECO:0007669"/>
    <property type="project" value="TreeGrafter"/>
</dbReference>
<evidence type="ECO:0000256" key="4">
    <source>
        <dbReference type="ARBA" id="ARBA00023015"/>
    </source>
</evidence>
<dbReference type="InterPro" id="IPR042097">
    <property type="entry name" value="Aminopeptidase_N-like_N_sf"/>
</dbReference>
<feature type="region of interest" description="Disordered" evidence="7">
    <location>
        <begin position="1330"/>
        <end position="1513"/>
    </location>
</feature>
<dbReference type="GO" id="GO:0005669">
    <property type="term" value="C:transcription factor TFIID complex"/>
    <property type="evidence" value="ECO:0007669"/>
    <property type="project" value="InterPro"/>
</dbReference>
<evidence type="ECO:0000256" key="5">
    <source>
        <dbReference type="ARBA" id="ARBA00023163"/>
    </source>
</evidence>
<gene>
    <name evidence="11" type="ORF">Cgig2_006010</name>
</gene>
<dbReference type="Pfam" id="PF25316">
    <property type="entry name" value="TAF2_3rd"/>
    <property type="match status" value="1"/>
</dbReference>
<dbReference type="SUPFAM" id="SSF55486">
    <property type="entry name" value="Metalloproteases ('zincins'), catalytic domain"/>
    <property type="match status" value="1"/>
</dbReference>
<dbReference type="EMBL" id="JAKOGI010000005">
    <property type="protein sequence ID" value="KAJ8452205.1"/>
    <property type="molecule type" value="Genomic_DNA"/>
</dbReference>
<feature type="compositionally biased region" description="Basic residues" evidence="7">
    <location>
        <begin position="1379"/>
        <end position="1389"/>
    </location>
</feature>
<comment type="caution">
    <text evidence="11">The sequence shown here is derived from an EMBL/GenBank/DDBJ whole genome shotgun (WGS) entry which is preliminary data.</text>
</comment>
<dbReference type="Pfam" id="PF01433">
    <property type="entry name" value="Peptidase_M1"/>
    <property type="match status" value="1"/>
</dbReference>
<evidence type="ECO:0000259" key="10">
    <source>
        <dbReference type="Pfam" id="PF25577"/>
    </source>
</evidence>
<dbReference type="InterPro" id="IPR057991">
    <property type="entry name" value="TPR_TAF2_C"/>
</dbReference>
<dbReference type="PANTHER" id="PTHR15137">
    <property type="entry name" value="TRANSCRIPTION INITIATION FACTOR TFIID"/>
    <property type="match status" value="1"/>
</dbReference>
<dbReference type="Gene3D" id="2.60.40.1730">
    <property type="entry name" value="tricorn interacting facor f3 domain"/>
    <property type="match status" value="1"/>
</dbReference>
<evidence type="ECO:0000256" key="1">
    <source>
        <dbReference type="ARBA" id="ARBA00004123"/>
    </source>
</evidence>
<feature type="compositionally biased region" description="Polar residues" evidence="7">
    <location>
        <begin position="1434"/>
        <end position="1445"/>
    </location>
</feature>
<feature type="region of interest" description="Disordered" evidence="7">
    <location>
        <begin position="604"/>
        <end position="623"/>
    </location>
</feature>
<evidence type="ECO:0000313" key="11">
    <source>
        <dbReference type="EMBL" id="KAJ8452205.1"/>
    </source>
</evidence>
<dbReference type="FunFam" id="2.60.40.1730:FF:000015">
    <property type="entry name" value="Transcription initiation factor TFIID subunit 2"/>
    <property type="match status" value="1"/>
</dbReference>
<dbReference type="InterPro" id="IPR016024">
    <property type="entry name" value="ARM-type_fold"/>
</dbReference>
<dbReference type="GO" id="GO:0008270">
    <property type="term" value="F:zinc ion binding"/>
    <property type="evidence" value="ECO:0007669"/>
    <property type="project" value="InterPro"/>
</dbReference>